<dbReference type="AlphaFoldDB" id="S9P5C8"/>
<dbReference type="eggNOG" id="COG2804">
    <property type="taxonomic scope" value="Bacteria"/>
</dbReference>
<dbReference type="Proteomes" id="UP000011682">
    <property type="component" value="Unassembled WGS sequence"/>
</dbReference>
<dbReference type="Pfam" id="PF05157">
    <property type="entry name" value="MshEN"/>
    <property type="match status" value="1"/>
</dbReference>
<evidence type="ECO:0000313" key="4">
    <source>
        <dbReference type="EMBL" id="EPX59615.1"/>
    </source>
</evidence>
<name>S9P5C8_CYSF2</name>
<comment type="caution">
    <text evidence="4">The sequence shown here is derived from an EMBL/GenBank/DDBJ whole genome shotgun (WGS) entry which is preliminary data.</text>
</comment>
<dbReference type="EMBL" id="ANAH02000016">
    <property type="protein sequence ID" value="EPX59615.1"/>
    <property type="molecule type" value="Genomic_DNA"/>
</dbReference>
<organism evidence="4 5">
    <name type="scientific">Cystobacter fuscus (strain ATCC 25194 / DSM 2262 / NBRC 100088 / M29)</name>
    <dbReference type="NCBI Taxonomy" id="1242864"/>
    <lineage>
        <taxon>Bacteria</taxon>
        <taxon>Pseudomonadati</taxon>
        <taxon>Myxococcota</taxon>
        <taxon>Myxococcia</taxon>
        <taxon>Myxococcales</taxon>
        <taxon>Cystobacterineae</taxon>
        <taxon>Archangiaceae</taxon>
        <taxon>Cystobacter</taxon>
    </lineage>
</organism>
<dbReference type="OrthoDB" id="5380533at2"/>
<dbReference type="InterPro" id="IPR007831">
    <property type="entry name" value="T2SS_GspE_N"/>
</dbReference>
<gene>
    <name evidence="4" type="ORF">D187_002776</name>
</gene>
<dbReference type="Gene3D" id="3.30.300.160">
    <property type="entry name" value="Type II secretion system, protein E, N-terminal domain"/>
    <property type="match status" value="1"/>
</dbReference>
<evidence type="ECO:0000256" key="2">
    <source>
        <dbReference type="SAM" id="MobiDB-lite"/>
    </source>
</evidence>
<keyword evidence="1" id="KW-0175">Coiled coil</keyword>
<accession>S9P5C8</accession>
<dbReference type="SUPFAM" id="SSF160246">
    <property type="entry name" value="EspE N-terminal domain-like"/>
    <property type="match status" value="1"/>
</dbReference>
<keyword evidence="5" id="KW-1185">Reference proteome</keyword>
<evidence type="ECO:0000259" key="3">
    <source>
        <dbReference type="Pfam" id="PF05157"/>
    </source>
</evidence>
<feature type="domain" description="Type II secretion system protein GspE N-terminal" evidence="3">
    <location>
        <begin position="61"/>
        <end position="143"/>
    </location>
</feature>
<protein>
    <submittedName>
        <fullName evidence="4">ATPase</fullName>
    </submittedName>
</protein>
<evidence type="ECO:0000313" key="5">
    <source>
        <dbReference type="Proteomes" id="UP000011682"/>
    </source>
</evidence>
<proteinExistence type="predicted"/>
<dbReference type="InterPro" id="IPR037257">
    <property type="entry name" value="T2SS_E_N_sf"/>
</dbReference>
<feature type="region of interest" description="Disordered" evidence="2">
    <location>
        <begin position="153"/>
        <end position="194"/>
    </location>
</feature>
<dbReference type="RefSeq" id="WP_002624334.1">
    <property type="nucleotide sequence ID" value="NZ_ANAH02000016.1"/>
</dbReference>
<feature type="coiled-coil region" evidence="1">
    <location>
        <begin position="273"/>
        <end position="300"/>
    </location>
</feature>
<evidence type="ECO:0000256" key="1">
    <source>
        <dbReference type="SAM" id="Coils"/>
    </source>
</evidence>
<sequence>MRKKIGELLLESGVINPEQIRKALGKQQRTRARGVRLGSVIVTLGFASLPEVARALARQANLPFVELPEIPPEVRALVPLDFQIEHRLVPFRLEREGRVERLHVAVDDPSDLRPVEELSFQLNKPIRVHVAAEDDLDRVLELVSGRVVDELEDEDEPLEMAHGGRADVSLLDWEPPVSAKPRPPPPPPFSDEDEDITLITPRAPAKARNAALPPPPPQENGEVLDELLGEGVREADDAAPEEESRKGVPVVVFGGAAKGTPLPPPRPELPDISEEDLKVLEDLERMADGAEAELHTEKVKPARMVASLIRLLIRKRLIHEEEFLEELSRK</sequence>
<reference evidence="4" key="1">
    <citation type="submission" date="2013-05" db="EMBL/GenBank/DDBJ databases">
        <title>Genome assembly of Cystobacter fuscus DSM 2262.</title>
        <authorList>
            <person name="Sharma G."/>
            <person name="Khatri I."/>
            <person name="Kaur C."/>
            <person name="Mayilraj S."/>
            <person name="Subramanian S."/>
        </authorList>
    </citation>
    <scope>NUCLEOTIDE SEQUENCE [LARGE SCALE GENOMIC DNA]</scope>
    <source>
        <strain evidence="4">DSM 2262</strain>
    </source>
</reference>